<organism evidence="1 2">
    <name type="scientific">Rangifer tarandus platyrhynchus</name>
    <name type="common">Svalbard reindeer</name>
    <dbReference type="NCBI Taxonomy" id="3082113"/>
    <lineage>
        <taxon>Eukaryota</taxon>
        <taxon>Metazoa</taxon>
        <taxon>Chordata</taxon>
        <taxon>Craniata</taxon>
        <taxon>Vertebrata</taxon>
        <taxon>Euteleostomi</taxon>
        <taxon>Mammalia</taxon>
        <taxon>Eutheria</taxon>
        <taxon>Laurasiatheria</taxon>
        <taxon>Artiodactyla</taxon>
        <taxon>Ruminantia</taxon>
        <taxon>Pecora</taxon>
        <taxon>Cervidae</taxon>
        <taxon>Odocoileinae</taxon>
        <taxon>Rangifer</taxon>
    </lineage>
</organism>
<reference evidence="1" key="1">
    <citation type="submission" date="2023-05" db="EMBL/GenBank/DDBJ databases">
        <authorList>
            <consortium name="ELIXIR-Norway"/>
        </authorList>
    </citation>
    <scope>NUCLEOTIDE SEQUENCE</scope>
</reference>
<name>A0ACB0FAJ5_RANTA</name>
<accession>A0ACB0FAJ5</accession>
<protein>
    <submittedName>
        <fullName evidence="1">Uncharacterized protein</fullName>
    </submittedName>
</protein>
<proteinExistence type="predicted"/>
<dbReference type="Proteomes" id="UP001162501">
    <property type="component" value="Chromosome 4"/>
</dbReference>
<evidence type="ECO:0000313" key="2">
    <source>
        <dbReference type="Proteomes" id="UP001162501"/>
    </source>
</evidence>
<sequence>MCGLGPVLSLKSGPRGCWAMEHSGVILDQLPIPGLKKLALLFLFLRAFLSGALRYHIRNLNLLVVKK</sequence>
<gene>
    <name evidence="1" type="ORF">MRATA1EN3_LOCUS21285</name>
</gene>
<dbReference type="EMBL" id="OX596088">
    <property type="protein sequence ID" value="CAI9710072.1"/>
    <property type="molecule type" value="Genomic_DNA"/>
</dbReference>
<evidence type="ECO:0000313" key="1">
    <source>
        <dbReference type="EMBL" id="CAI9710072.1"/>
    </source>
</evidence>